<dbReference type="AlphaFoldDB" id="F8C1B5"/>
<dbReference type="Proteomes" id="UP000007730">
    <property type="component" value="Plasmid pOC167"/>
</dbReference>
<gene>
    <name evidence="1" type="ordered locus">OCA5_pOC16700310</name>
</gene>
<proteinExistence type="predicted"/>
<evidence type="ECO:0000313" key="1">
    <source>
        <dbReference type="EMBL" id="AEI08230.1"/>
    </source>
</evidence>
<keyword evidence="2" id="KW-1185">Reference proteome</keyword>
<name>F8C1B5_AFIC5</name>
<evidence type="ECO:0000313" key="2">
    <source>
        <dbReference type="Proteomes" id="UP000007730"/>
    </source>
</evidence>
<dbReference type="HOGENOM" id="CLU_2826908_0_0_5"/>
<protein>
    <submittedName>
        <fullName evidence="1">Uncharacterized protein</fullName>
    </submittedName>
</protein>
<keyword evidence="1" id="KW-0614">Plasmid</keyword>
<dbReference type="KEGG" id="ocg:OCA5_pOC16700310"/>
<accession>F8C1B5</accession>
<sequence length="66" mass="7164">MRQTSPTSRSPAGGGTLSSVLYEFSRYIVTWRLSPTIYASDITSTLDQTLAASGLGRITVAHRRGF</sequence>
<reference evidence="1 2" key="1">
    <citation type="journal article" date="2011" name="J. Bacteriol.">
        <title>Complete genome sequences of the chemolithoautotrophic Oligotropha carboxidovorans strains OM4 and OM5.</title>
        <authorList>
            <person name="Volland S."/>
            <person name="Rachinger M."/>
            <person name="Strittmatter A."/>
            <person name="Daniel R."/>
            <person name="Gottschalk G."/>
            <person name="Meyer O."/>
        </authorList>
    </citation>
    <scope>NUCLEOTIDE SEQUENCE [LARGE SCALE GENOMIC DNA]</scope>
    <source>
        <strain evidence="2">ATCC 49405 / DSM 1227 / KCTC 32145 / OM5</strain>
        <plasmid evidence="1">pOC167</plasmid>
    </source>
</reference>
<dbReference type="EMBL" id="CP002828">
    <property type="protein sequence ID" value="AEI08230.1"/>
    <property type="molecule type" value="Genomic_DNA"/>
</dbReference>
<organism evidence="1 2">
    <name type="scientific">Afipia carboxidovorans (strain ATCC 49405 / DSM 1227 / KCTC 32145 / OM5)</name>
    <name type="common">Oligotropha carboxidovorans</name>
    <dbReference type="NCBI Taxonomy" id="504832"/>
    <lineage>
        <taxon>Bacteria</taxon>
        <taxon>Pseudomonadati</taxon>
        <taxon>Pseudomonadota</taxon>
        <taxon>Alphaproteobacteria</taxon>
        <taxon>Hyphomicrobiales</taxon>
        <taxon>Nitrobacteraceae</taxon>
        <taxon>Afipia</taxon>
    </lineage>
</organism>
<geneLocation type="plasmid" evidence="1 2">
    <name>pOC167</name>
</geneLocation>
<dbReference type="OrthoDB" id="9803878at2"/>